<proteinExistence type="predicted"/>
<name>A0A426V7Y1_9BURK</name>
<evidence type="ECO:0000313" key="1">
    <source>
        <dbReference type="EMBL" id="RRS02890.1"/>
    </source>
</evidence>
<dbReference type="OrthoDB" id="645979at2"/>
<organism evidence="1 2">
    <name type="scientific">Aquabacterium soli</name>
    <dbReference type="NCBI Taxonomy" id="2493092"/>
    <lineage>
        <taxon>Bacteria</taxon>
        <taxon>Pseudomonadati</taxon>
        <taxon>Pseudomonadota</taxon>
        <taxon>Betaproteobacteria</taxon>
        <taxon>Burkholderiales</taxon>
        <taxon>Aquabacterium</taxon>
    </lineage>
</organism>
<sequence length="202" mass="21759">MAAWACELPKGVDPSQIVPTVWKRAAAAAQFAPKGGKVTPTQDINEELTAVFAENKKSVLSYFRVPASQAACWKERGTLARHLSVMVRQIQAINTTQSPEGVMTVDAGGQFDSGLILAHPILVRASGWSVEPLAVGIPARDQLLVADPRQAQAIGHLKEMVAKAYRERHNAISDQVFLVSSCQISVLKDSLPVSEQGHACTH</sequence>
<evidence type="ECO:0000313" key="2">
    <source>
        <dbReference type="Proteomes" id="UP000269265"/>
    </source>
</evidence>
<keyword evidence="2" id="KW-1185">Reference proteome</keyword>
<dbReference type="Proteomes" id="UP000269265">
    <property type="component" value="Unassembled WGS sequence"/>
</dbReference>
<dbReference type="EMBL" id="RSED01000017">
    <property type="protein sequence ID" value="RRS02890.1"/>
    <property type="molecule type" value="Genomic_DNA"/>
</dbReference>
<protein>
    <submittedName>
        <fullName evidence="1">Uncharacterized protein</fullName>
    </submittedName>
</protein>
<gene>
    <name evidence="1" type="ORF">EIP75_18195</name>
</gene>
<dbReference type="AlphaFoldDB" id="A0A426V7Y1"/>
<comment type="caution">
    <text evidence="1">The sequence shown here is derived from an EMBL/GenBank/DDBJ whole genome shotgun (WGS) entry which is preliminary data.</text>
</comment>
<reference evidence="1 2" key="1">
    <citation type="submission" date="2018-12" db="EMBL/GenBank/DDBJ databases">
        <title>The whole draft genome of Aquabacterium sp. SJQ9.</title>
        <authorList>
            <person name="Sun L."/>
            <person name="Gao X."/>
            <person name="Chen W."/>
            <person name="Huang K."/>
        </authorList>
    </citation>
    <scope>NUCLEOTIDE SEQUENCE [LARGE SCALE GENOMIC DNA]</scope>
    <source>
        <strain evidence="1 2">SJQ9</strain>
    </source>
</reference>
<dbReference type="RefSeq" id="WP_125244707.1">
    <property type="nucleotide sequence ID" value="NZ_RSED01000017.1"/>
</dbReference>
<accession>A0A426V7Y1</accession>